<dbReference type="Gene3D" id="3.40.50.620">
    <property type="entry name" value="HUPs"/>
    <property type="match status" value="1"/>
</dbReference>
<reference evidence="2 3" key="1">
    <citation type="journal article" date="2021" name="BMC Genomics">
        <title>Datura genome reveals duplications of psychoactive alkaloid biosynthetic genes and high mutation rate following tissue culture.</title>
        <authorList>
            <person name="Rajewski A."/>
            <person name="Carter-House D."/>
            <person name="Stajich J."/>
            <person name="Litt A."/>
        </authorList>
    </citation>
    <scope>NUCLEOTIDE SEQUENCE [LARGE SCALE GENOMIC DNA]</scope>
    <source>
        <strain evidence="2">AR-01</strain>
    </source>
</reference>
<dbReference type="PANTHER" id="PTHR47382:SF8">
    <property type="entry name" value="USPA DOMAIN-CONTAINING PROTEIN"/>
    <property type="match status" value="1"/>
</dbReference>
<keyword evidence="3" id="KW-1185">Reference proteome</keyword>
<dbReference type="EMBL" id="JACEIK010000172">
    <property type="protein sequence ID" value="MCD7451515.1"/>
    <property type="molecule type" value="Genomic_DNA"/>
</dbReference>
<evidence type="ECO:0000313" key="2">
    <source>
        <dbReference type="EMBL" id="MCD7451515.1"/>
    </source>
</evidence>
<feature type="region of interest" description="Disordered" evidence="1">
    <location>
        <begin position="43"/>
        <end position="69"/>
    </location>
</feature>
<sequence>MMKSGEQLCYYDGEGQNTTRTITAENRNLNGSYDILVLGGRRSGSSSLGNEIEEIEEEEDQEQGTNGGYVPATELLEINNDNRDGLATIKEGIEVEGSLYSFDFHNNGKAVVYVAVGNSSGNKISKEASMDALLWTLNHAVPDPSSTILFLIHIYPETKYIPTPLGLIPVGQVSAAQKENHMAQERGKRRNFLQKFFDACAATKVKVDTILIESDTEAKAILDLIPICNIRRLILGTSKANLKKLKSRKGSGTADQILLNAPEFCEVKIICEGKEMVELQMFESPSPRAATGESPKTTQSYTQDQNQAQNESFGCGCFKARVMP</sequence>
<proteinExistence type="predicted"/>
<evidence type="ECO:0000256" key="1">
    <source>
        <dbReference type="SAM" id="MobiDB-lite"/>
    </source>
</evidence>
<organism evidence="2 3">
    <name type="scientific">Datura stramonium</name>
    <name type="common">Jimsonweed</name>
    <name type="synonym">Common thornapple</name>
    <dbReference type="NCBI Taxonomy" id="4076"/>
    <lineage>
        <taxon>Eukaryota</taxon>
        <taxon>Viridiplantae</taxon>
        <taxon>Streptophyta</taxon>
        <taxon>Embryophyta</taxon>
        <taxon>Tracheophyta</taxon>
        <taxon>Spermatophyta</taxon>
        <taxon>Magnoliopsida</taxon>
        <taxon>eudicotyledons</taxon>
        <taxon>Gunneridae</taxon>
        <taxon>Pentapetalae</taxon>
        <taxon>asterids</taxon>
        <taxon>lamiids</taxon>
        <taxon>Solanales</taxon>
        <taxon>Solanaceae</taxon>
        <taxon>Solanoideae</taxon>
        <taxon>Datureae</taxon>
        <taxon>Datura</taxon>
    </lineage>
</organism>
<feature type="compositionally biased region" description="Acidic residues" evidence="1">
    <location>
        <begin position="51"/>
        <end position="62"/>
    </location>
</feature>
<gene>
    <name evidence="2" type="ORF">HAX54_012400</name>
</gene>
<accession>A0ABS8RXG9</accession>
<evidence type="ECO:0000313" key="3">
    <source>
        <dbReference type="Proteomes" id="UP000823775"/>
    </source>
</evidence>
<name>A0ABS8RXG9_DATST</name>
<feature type="region of interest" description="Disordered" evidence="1">
    <location>
        <begin position="285"/>
        <end position="309"/>
    </location>
</feature>
<dbReference type="InterPro" id="IPR014729">
    <property type="entry name" value="Rossmann-like_a/b/a_fold"/>
</dbReference>
<feature type="compositionally biased region" description="Polar residues" evidence="1">
    <location>
        <begin position="294"/>
        <end position="309"/>
    </location>
</feature>
<comment type="caution">
    <text evidence="2">The sequence shown here is derived from an EMBL/GenBank/DDBJ whole genome shotgun (WGS) entry which is preliminary data.</text>
</comment>
<dbReference type="SUPFAM" id="SSF52402">
    <property type="entry name" value="Adenine nucleotide alpha hydrolases-like"/>
    <property type="match status" value="1"/>
</dbReference>
<dbReference type="PANTHER" id="PTHR47382">
    <property type="entry name" value="U-BOX DOMAIN-CONTAINING PROTEIN 52-LIKE"/>
    <property type="match status" value="1"/>
</dbReference>
<dbReference type="Proteomes" id="UP000823775">
    <property type="component" value="Unassembled WGS sequence"/>
</dbReference>
<dbReference type="CDD" id="cd01989">
    <property type="entry name" value="USP_STK_Ubox_N"/>
    <property type="match status" value="1"/>
</dbReference>
<protein>
    <submittedName>
        <fullName evidence="2">Uncharacterized protein</fullName>
    </submittedName>
</protein>